<feature type="compositionally biased region" description="Polar residues" evidence="9">
    <location>
        <begin position="231"/>
        <end position="249"/>
    </location>
</feature>
<keyword evidence="4" id="KW-0963">Cytoplasm</keyword>
<dbReference type="GO" id="GO:0031123">
    <property type="term" value="P:RNA 3'-end processing"/>
    <property type="evidence" value="ECO:0007669"/>
    <property type="project" value="TreeGrafter"/>
</dbReference>
<name>A0A8J2RQL9_9CRUS</name>
<gene>
    <name evidence="12" type="ORF">DGAL_LOCUS11057</name>
</gene>
<comment type="cofactor">
    <cofactor evidence="1">
        <name>Mn(2+)</name>
        <dbReference type="ChEBI" id="CHEBI:29035"/>
    </cofactor>
</comment>
<comment type="cofactor">
    <cofactor evidence="2">
        <name>Mg(2+)</name>
        <dbReference type="ChEBI" id="CHEBI:18420"/>
    </cofactor>
</comment>
<dbReference type="Proteomes" id="UP000789390">
    <property type="component" value="Unassembled WGS sequence"/>
</dbReference>
<dbReference type="InterPro" id="IPR043519">
    <property type="entry name" value="NT_sf"/>
</dbReference>
<comment type="similarity">
    <text evidence="8">Belongs to the DNA polymerase type-B-like family. GLD2 subfamily.</text>
</comment>
<dbReference type="InterPro" id="IPR002058">
    <property type="entry name" value="PAP_assoc"/>
</dbReference>
<evidence type="ECO:0000256" key="2">
    <source>
        <dbReference type="ARBA" id="ARBA00001946"/>
    </source>
</evidence>
<dbReference type="Pfam" id="PF22600">
    <property type="entry name" value="MTPAP-like_central"/>
    <property type="match status" value="1"/>
</dbReference>
<evidence type="ECO:0000256" key="7">
    <source>
        <dbReference type="ARBA" id="ARBA00022842"/>
    </source>
</evidence>
<dbReference type="Gene3D" id="1.10.1410.10">
    <property type="match status" value="1"/>
</dbReference>
<dbReference type="AlphaFoldDB" id="A0A8J2RQL9"/>
<evidence type="ECO:0000256" key="3">
    <source>
        <dbReference type="ARBA" id="ARBA00004496"/>
    </source>
</evidence>
<dbReference type="PANTHER" id="PTHR12271:SF40">
    <property type="entry name" value="POLY(A) RNA POLYMERASE GLD2"/>
    <property type="match status" value="1"/>
</dbReference>
<feature type="domain" description="PAP-associated" evidence="10">
    <location>
        <begin position="539"/>
        <end position="601"/>
    </location>
</feature>
<dbReference type="GO" id="GO:0046872">
    <property type="term" value="F:metal ion binding"/>
    <property type="evidence" value="ECO:0007669"/>
    <property type="project" value="UniProtKB-KW"/>
</dbReference>
<dbReference type="EMBL" id="CAKKLH010000278">
    <property type="protein sequence ID" value="CAH0107724.1"/>
    <property type="molecule type" value="Genomic_DNA"/>
</dbReference>
<dbReference type="CDD" id="cd05402">
    <property type="entry name" value="NT_PAP_TUTase"/>
    <property type="match status" value="1"/>
</dbReference>
<accession>A0A8J2RQL9</accession>
<evidence type="ECO:0000256" key="1">
    <source>
        <dbReference type="ARBA" id="ARBA00001936"/>
    </source>
</evidence>
<feature type="region of interest" description="Disordered" evidence="9">
    <location>
        <begin position="174"/>
        <end position="266"/>
    </location>
</feature>
<dbReference type="Pfam" id="PF03828">
    <property type="entry name" value="PAP_assoc"/>
    <property type="match status" value="1"/>
</dbReference>
<protein>
    <recommendedName>
        <fullName evidence="14">PAP-associated domain-containing protein</fullName>
    </recommendedName>
</protein>
<dbReference type="OrthoDB" id="2274644at2759"/>
<reference evidence="12" key="1">
    <citation type="submission" date="2021-11" db="EMBL/GenBank/DDBJ databases">
        <authorList>
            <person name="Schell T."/>
        </authorList>
    </citation>
    <scope>NUCLEOTIDE SEQUENCE</scope>
    <source>
        <strain evidence="12">M5</strain>
    </source>
</reference>
<comment type="subcellular location">
    <subcellularLocation>
        <location evidence="3">Cytoplasm</location>
    </subcellularLocation>
</comment>
<dbReference type="GO" id="GO:0005737">
    <property type="term" value="C:cytoplasm"/>
    <property type="evidence" value="ECO:0007669"/>
    <property type="project" value="UniProtKB-SubCell"/>
</dbReference>
<feature type="compositionally biased region" description="Polar residues" evidence="9">
    <location>
        <begin position="174"/>
        <end position="190"/>
    </location>
</feature>
<evidence type="ECO:0000313" key="13">
    <source>
        <dbReference type="Proteomes" id="UP000789390"/>
    </source>
</evidence>
<evidence type="ECO:0000256" key="8">
    <source>
        <dbReference type="ARBA" id="ARBA00038491"/>
    </source>
</evidence>
<dbReference type="SUPFAM" id="SSF81631">
    <property type="entry name" value="PAP/OAS1 substrate-binding domain"/>
    <property type="match status" value="1"/>
</dbReference>
<proteinExistence type="inferred from homology"/>
<keyword evidence="6" id="KW-0479">Metal-binding</keyword>
<keyword evidence="7" id="KW-0460">Magnesium</keyword>
<dbReference type="PANTHER" id="PTHR12271">
    <property type="entry name" value="POLY A POLYMERASE CID PAP -RELATED"/>
    <property type="match status" value="1"/>
</dbReference>
<evidence type="ECO:0000256" key="6">
    <source>
        <dbReference type="ARBA" id="ARBA00022723"/>
    </source>
</evidence>
<dbReference type="InterPro" id="IPR054708">
    <property type="entry name" value="MTPAP-like_central"/>
</dbReference>
<organism evidence="12 13">
    <name type="scientific">Daphnia galeata</name>
    <dbReference type="NCBI Taxonomy" id="27404"/>
    <lineage>
        <taxon>Eukaryota</taxon>
        <taxon>Metazoa</taxon>
        <taxon>Ecdysozoa</taxon>
        <taxon>Arthropoda</taxon>
        <taxon>Crustacea</taxon>
        <taxon>Branchiopoda</taxon>
        <taxon>Diplostraca</taxon>
        <taxon>Cladocera</taxon>
        <taxon>Anomopoda</taxon>
        <taxon>Daphniidae</taxon>
        <taxon>Daphnia</taxon>
    </lineage>
</organism>
<keyword evidence="13" id="KW-1185">Reference proteome</keyword>
<evidence type="ECO:0000256" key="4">
    <source>
        <dbReference type="ARBA" id="ARBA00022490"/>
    </source>
</evidence>
<dbReference type="Gene3D" id="3.30.460.10">
    <property type="entry name" value="Beta Polymerase, domain 2"/>
    <property type="match status" value="1"/>
</dbReference>
<evidence type="ECO:0008006" key="14">
    <source>
        <dbReference type="Google" id="ProtNLM"/>
    </source>
</evidence>
<dbReference type="GO" id="GO:1990817">
    <property type="term" value="F:poly(A) RNA polymerase activity"/>
    <property type="evidence" value="ECO:0007669"/>
    <property type="project" value="UniProtKB-ARBA"/>
</dbReference>
<evidence type="ECO:0000256" key="9">
    <source>
        <dbReference type="SAM" id="MobiDB-lite"/>
    </source>
</evidence>
<evidence type="ECO:0000256" key="5">
    <source>
        <dbReference type="ARBA" id="ARBA00022679"/>
    </source>
</evidence>
<dbReference type="SUPFAM" id="SSF81301">
    <property type="entry name" value="Nucleotidyltransferase"/>
    <property type="match status" value="1"/>
</dbReference>
<sequence>MYKSFRLLEAGFLNLKRFRGLWKNRMHPLHCYIVANPFGKIMFQSENLQPFSPSLMNYMPNCNVRFPHPIHRNPHAGMFRSLSQHHLNENPPTFNQKYLTEIAFNVCQREQSQPSPFFSCRSMPQPNLCHSKYEDEVFQNAGDDHERRHCEKFNELNHPLMAIDCRKNTEIRSLSPTDSGISSQSSTPGQFQKYRHSCPKSSQLRGNNGGNGCSSNVDSSEPRGTKRHYQNNRTSRSPSPLLNTSSTKPTAGESVASRPKRRFQDSCEGLPPIVPSACLINIQLRSHRPDNLLNGSEWDRLSHAIWCKYTSHEQTQDTLRRKLRLREMVHNYIRSYYLHQCGLYIVGSSVSGFGGESSDMDLCLVISGHDVDQRFHALEYLYRVQKALKQCRYLTKLDVIRAKVPILRFYDSITNLEVDLNFNNIVGIRNTHLLKTYAHDKTKFQFFSESVDWRVRPLVLAVKLWARQHDINEAKSMTMSSYSLTLMVIYYLQAGVHVPVLPCLQKVRAERFWPEGDIRRLQTFTDEELKVLRSNNHMTLGQLFAGFLDYYAHHFNYGAHAMSIRLGGTIPLEQCRQYMSPKNDPHHWKYICIEEPFDRTNTARSVYDPAAFQKIVDVFRQSAAKISQTKDLSSVMT</sequence>
<evidence type="ECO:0000259" key="11">
    <source>
        <dbReference type="Pfam" id="PF22600"/>
    </source>
</evidence>
<evidence type="ECO:0000259" key="10">
    <source>
        <dbReference type="Pfam" id="PF03828"/>
    </source>
</evidence>
<comment type="caution">
    <text evidence="12">The sequence shown here is derived from an EMBL/GenBank/DDBJ whole genome shotgun (WGS) entry which is preliminary data.</text>
</comment>
<feature type="domain" description="Poly(A) RNA polymerase mitochondrial-like central palm" evidence="11">
    <location>
        <begin position="301"/>
        <end position="438"/>
    </location>
</feature>
<keyword evidence="5" id="KW-0808">Transferase</keyword>
<evidence type="ECO:0000313" key="12">
    <source>
        <dbReference type="EMBL" id="CAH0107724.1"/>
    </source>
</evidence>